<dbReference type="GO" id="GO:0050660">
    <property type="term" value="F:flavin adenine dinucleotide binding"/>
    <property type="evidence" value="ECO:0007669"/>
    <property type="project" value="InterPro"/>
</dbReference>
<proteinExistence type="predicted"/>
<evidence type="ECO:0000256" key="1">
    <source>
        <dbReference type="ARBA" id="ARBA00001917"/>
    </source>
</evidence>
<dbReference type="AlphaFoldDB" id="A0A6J7BPY5"/>
<dbReference type="SUPFAM" id="SSF51395">
    <property type="entry name" value="FMN-linked oxidoreductases"/>
    <property type="match status" value="1"/>
</dbReference>
<dbReference type="InterPro" id="IPR024036">
    <property type="entry name" value="tRNA-dHydroUridine_Synthase_C"/>
</dbReference>
<dbReference type="GO" id="GO:0017150">
    <property type="term" value="F:tRNA dihydrouridine synthase activity"/>
    <property type="evidence" value="ECO:0007669"/>
    <property type="project" value="InterPro"/>
</dbReference>
<evidence type="ECO:0000256" key="7">
    <source>
        <dbReference type="SAM" id="MobiDB-lite"/>
    </source>
</evidence>
<name>A0A6J7BPY5_9ZZZZ</name>
<dbReference type="GO" id="GO:0003723">
    <property type="term" value="F:RNA binding"/>
    <property type="evidence" value="ECO:0007669"/>
    <property type="project" value="TreeGrafter"/>
</dbReference>
<keyword evidence="2" id="KW-0285">Flavoprotein</keyword>
<protein>
    <submittedName>
        <fullName evidence="9">Unannotated protein</fullName>
    </submittedName>
</protein>
<feature type="region of interest" description="Disordered" evidence="7">
    <location>
        <begin position="356"/>
        <end position="377"/>
    </location>
</feature>
<dbReference type="InterPro" id="IPR004652">
    <property type="entry name" value="DusB-like"/>
</dbReference>
<dbReference type="InterPro" id="IPR035587">
    <property type="entry name" value="DUS-like_FMN-bd"/>
</dbReference>
<evidence type="ECO:0000256" key="3">
    <source>
        <dbReference type="ARBA" id="ARBA00022643"/>
    </source>
</evidence>
<evidence type="ECO:0000259" key="8">
    <source>
        <dbReference type="Pfam" id="PF01207"/>
    </source>
</evidence>
<keyword evidence="3" id="KW-0288">FMN</keyword>
<organism evidence="9">
    <name type="scientific">freshwater metagenome</name>
    <dbReference type="NCBI Taxonomy" id="449393"/>
    <lineage>
        <taxon>unclassified sequences</taxon>
        <taxon>metagenomes</taxon>
        <taxon>ecological metagenomes</taxon>
    </lineage>
</organism>
<dbReference type="Pfam" id="PF01207">
    <property type="entry name" value="Dus"/>
    <property type="match status" value="1"/>
</dbReference>
<keyword evidence="5" id="KW-0521">NADP</keyword>
<feature type="domain" description="DUS-like FMN-binding" evidence="8">
    <location>
        <begin position="25"/>
        <end position="341"/>
    </location>
</feature>
<dbReference type="CDD" id="cd02801">
    <property type="entry name" value="DUS_like_FMN"/>
    <property type="match status" value="1"/>
</dbReference>
<dbReference type="Gene3D" id="3.20.20.70">
    <property type="entry name" value="Aldolase class I"/>
    <property type="match status" value="1"/>
</dbReference>
<comment type="cofactor">
    <cofactor evidence="1">
        <name>FMN</name>
        <dbReference type="ChEBI" id="CHEBI:58210"/>
    </cofactor>
</comment>
<evidence type="ECO:0000313" key="9">
    <source>
        <dbReference type="EMBL" id="CAB4846103.1"/>
    </source>
</evidence>
<keyword evidence="4" id="KW-0819">tRNA processing</keyword>
<evidence type="ECO:0000256" key="2">
    <source>
        <dbReference type="ARBA" id="ARBA00022630"/>
    </source>
</evidence>
<evidence type="ECO:0000256" key="4">
    <source>
        <dbReference type="ARBA" id="ARBA00022694"/>
    </source>
</evidence>
<dbReference type="NCBIfam" id="TIGR00737">
    <property type="entry name" value="nifR3_yhdG"/>
    <property type="match status" value="1"/>
</dbReference>
<dbReference type="PROSITE" id="PS01136">
    <property type="entry name" value="UPF0034"/>
    <property type="match status" value="1"/>
</dbReference>
<dbReference type="PANTHER" id="PTHR45846:SF1">
    <property type="entry name" value="TRNA-DIHYDROURIDINE(47) SYNTHASE [NAD(P)(+)]-LIKE"/>
    <property type="match status" value="1"/>
</dbReference>
<sequence>MGIDTDERGAAGRALLARGGVPVVLAPMAGITNRAFRRLAREHARAATGGVATGIYVTEMITSRALVERNEETMRMIATDPDESPRSVQLYGVDPATVAAAVHLLIDEDRADHIDLNFGCPVAKVTRKGGGSALPWKRGLFRAIVSAAVTTADQTSRAHGRPAVPVTVKMRKGIDPDHLTYLEAGRAAAEEGAAWVALHGRTAAQLYGGEADWDSIARLVEELEPYGVPVLGNGDVWTHVHAARMIEQTGAAGVVVGRGCLGRPWLFGQLAASFTGVEIPADPDLRAVTETMRHHASLLIEVLGPESGPRDFRKHIAWYLKGFAVRREIRQGLALVDTLDDVDDLIARIDLDQPWPGSVSEGPRGRTQPGKRVALPDGWLDDPDDLTGFLDDIRGAELSISGG</sequence>
<dbReference type="EMBL" id="CAFBIZ010000005">
    <property type="protein sequence ID" value="CAB4846103.1"/>
    <property type="molecule type" value="Genomic_DNA"/>
</dbReference>
<dbReference type="Gene3D" id="1.10.1200.80">
    <property type="entry name" value="Putative flavin oxidoreducatase, domain 2"/>
    <property type="match status" value="1"/>
</dbReference>
<dbReference type="PANTHER" id="PTHR45846">
    <property type="entry name" value="TRNA-DIHYDROURIDINE(47) SYNTHASE [NAD(P)(+)]-LIKE"/>
    <property type="match status" value="1"/>
</dbReference>
<dbReference type="InterPro" id="IPR013785">
    <property type="entry name" value="Aldolase_TIM"/>
</dbReference>
<keyword evidence="6" id="KW-0560">Oxidoreductase</keyword>
<gene>
    <name evidence="9" type="ORF">UFOPK3268_00085</name>
</gene>
<evidence type="ECO:0000256" key="6">
    <source>
        <dbReference type="ARBA" id="ARBA00023002"/>
    </source>
</evidence>
<evidence type="ECO:0000256" key="5">
    <source>
        <dbReference type="ARBA" id="ARBA00022857"/>
    </source>
</evidence>
<accession>A0A6J7BPY5</accession>
<reference evidence="9" key="1">
    <citation type="submission" date="2020-05" db="EMBL/GenBank/DDBJ databases">
        <authorList>
            <person name="Chiriac C."/>
            <person name="Salcher M."/>
            <person name="Ghai R."/>
            <person name="Kavagutti S V."/>
        </authorList>
    </citation>
    <scope>NUCLEOTIDE SEQUENCE</scope>
</reference>
<dbReference type="InterPro" id="IPR018517">
    <property type="entry name" value="tRNA_hU_synthase_CS"/>
</dbReference>